<organism evidence="2 3">
    <name type="scientific">Dichanthelium oligosanthes</name>
    <dbReference type="NCBI Taxonomy" id="888268"/>
    <lineage>
        <taxon>Eukaryota</taxon>
        <taxon>Viridiplantae</taxon>
        <taxon>Streptophyta</taxon>
        <taxon>Embryophyta</taxon>
        <taxon>Tracheophyta</taxon>
        <taxon>Spermatophyta</taxon>
        <taxon>Magnoliopsida</taxon>
        <taxon>Liliopsida</taxon>
        <taxon>Poales</taxon>
        <taxon>Poaceae</taxon>
        <taxon>PACMAD clade</taxon>
        <taxon>Panicoideae</taxon>
        <taxon>Panicodae</taxon>
        <taxon>Paniceae</taxon>
        <taxon>Dichantheliinae</taxon>
        <taxon>Dichanthelium</taxon>
    </lineage>
</organism>
<accession>A0A1E5URM8</accession>
<feature type="compositionally biased region" description="Low complexity" evidence="1">
    <location>
        <begin position="132"/>
        <end position="159"/>
    </location>
</feature>
<dbReference type="EMBL" id="LWDX02066378">
    <property type="protein sequence ID" value="OEL15552.1"/>
    <property type="molecule type" value="Genomic_DNA"/>
</dbReference>
<feature type="compositionally biased region" description="Gly residues" evidence="1">
    <location>
        <begin position="119"/>
        <end position="131"/>
    </location>
</feature>
<evidence type="ECO:0000313" key="2">
    <source>
        <dbReference type="EMBL" id="OEL15552.1"/>
    </source>
</evidence>
<proteinExistence type="predicted"/>
<feature type="compositionally biased region" description="Basic residues" evidence="1">
    <location>
        <begin position="1"/>
        <end position="11"/>
    </location>
</feature>
<dbReference type="AlphaFoldDB" id="A0A1E5URM8"/>
<feature type="region of interest" description="Disordered" evidence="1">
    <location>
        <begin position="1"/>
        <end position="176"/>
    </location>
</feature>
<gene>
    <name evidence="2" type="ORF">BAE44_0023428</name>
</gene>
<keyword evidence="3" id="KW-1185">Reference proteome</keyword>
<evidence type="ECO:0000313" key="3">
    <source>
        <dbReference type="Proteomes" id="UP000095767"/>
    </source>
</evidence>
<feature type="compositionally biased region" description="Basic residues" evidence="1">
    <location>
        <begin position="44"/>
        <end position="59"/>
    </location>
</feature>
<reference evidence="2 3" key="1">
    <citation type="submission" date="2016-09" db="EMBL/GenBank/DDBJ databases">
        <title>The draft genome of Dichanthelium oligosanthes: A C3 panicoid grass species.</title>
        <authorList>
            <person name="Studer A.J."/>
            <person name="Schnable J.C."/>
            <person name="Brutnell T.P."/>
        </authorList>
    </citation>
    <scope>NUCLEOTIDE SEQUENCE [LARGE SCALE GENOMIC DNA]</scope>
    <source>
        <strain evidence="3">cv. Kellogg 1175</strain>
        <tissue evidence="2">Leaf</tissue>
    </source>
</reference>
<feature type="compositionally biased region" description="Low complexity" evidence="1">
    <location>
        <begin position="25"/>
        <end position="38"/>
    </location>
</feature>
<feature type="compositionally biased region" description="Gly residues" evidence="1">
    <location>
        <begin position="96"/>
        <end position="106"/>
    </location>
</feature>
<feature type="non-terminal residue" evidence="2">
    <location>
        <position position="1"/>
    </location>
</feature>
<evidence type="ECO:0000256" key="1">
    <source>
        <dbReference type="SAM" id="MobiDB-lite"/>
    </source>
</evidence>
<sequence length="176" mass="17948">LPRRGPGRTRPPRCSTSSWPGATQRWPRWSRSAAPRRPCGSWRRTPRPARAGRPRRRRRGPNDGPPERAAESPNQPPTRGTNRGGGGRWTYRRGGAVAGGGTGGACAGRTGRSKATSGWAGGKGNGTGGTDPGWAAEAAGASSSNQLASGAVEAAGASSLDQLASGAAEAALSRQS</sequence>
<name>A0A1E5URM8_9POAL</name>
<protein>
    <submittedName>
        <fullName evidence="2">Uncharacterized protein</fullName>
    </submittedName>
</protein>
<comment type="caution">
    <text evidence="2">The sequence shown here is derived from an EMBL/GenBank/DDBJ whole genome shotgun (WGS) entry which is preliminary data.</text>
</comment>
<dbReference type="Proteomes" id="UP000095767">
    <property type="component" value="Unassembled WGS sequence"/>
</dbReference>